<name>A0ACC0JLI2_CHOFU</name>
<comment type="caution">
    <text evidence="1">The sequence shown here is derived from an EMBL/GenBank/DDBJ whole genome shotgun (WGS) entry which is preliminary data.</text>
</comment>
<proteinExistence type="predicted"/>
<protein>
    <submittedName>
        <fullName evidence="1">Uncharacterized protein</fullName>
    </submittedName>
</protein>
<evidence type="ECO:0000313" key="1">
    <source>
        <dbReference type="EMBL" id="KAI8424999.1"/>
    </source>
</evidence>
<dbReference type="EMBL" id="CM046111">
    <property type="protein sequence ID" value="KAI8424999.1"/>
    <property type="molecule type" value="Genomic_DNA"/>
</dbReference>
<reference evidence="1 2" key="1">
    <citation type="journal article" date="2022" name="Genome Biol. Evol.">
        <title>The Spruce Budworm Genome: Reconstructing the Evolutionary History of Antifreeze Proteins.</title>
        <authorList>
            <person name="Beliveau C."/>
            <person name="Gagne P."/>
            <person name="Picq S."/>
            <person name="Vernygora O."/>
            <person name="Keeling C.I."/>
            <person name="Pinkney K."/>
            <person name="Doucet D."/>
            <person name="Wen F."/>
            <person name="Johnston J.S."/>
            <person name="Maaroufi H."/>
            <person name="Boyle B."/>
            <person name="Laroche J."/>
            <person name="Dewar K."/>
            <person name="Juretic N."/>
            <person name="Blackburn G."/>
            <person name="Nisole A."/>
            <person name="Brunet B."/>
            <person name="Brandao M."/>
            <person name="Lumley L."/>
            <person name="Duan J."/>
            <person name="Quan G."/>
            <person name="Lucarotti C.J."/>
            <person name="Roe A.D."/>
            <person name="Sperling F.A.H."/>
            <person name="Levesque R.C."/>
            <person name="Cusson M."/>
        </authorList>
    </citation>
    <scope>NUCLEOTIDE SEQUENCE [LARGE SCALE GENOMIC DNA]</scope>
    <source>
        <strain evidence="1">Glfc:IPQL:Cfum</strain>
    </source>
</reference>
<dbReference type="Proteomes" id="UP001064048">
    <property type="component" value="Chromosome 11"/>
</dbReference>
<sequence length="2165" mass="241970">MMPGRIGNLPIAAENPLGLSWHDSAWIPMLSPANIMDYFSERSNPFFDRTCNNEVVKMQRLSMDQLQSMTGLEYMLLHVQDPILYVIRKQHRHSPNHVIPLADYYIIAGIVYQAPDLASVLNSRLRQRVDMLLAELVRQFPLPVAPAAHNQEPVDPSSSDMTNGAIQGHEIKTEIKQENMKPPPEKKPRVYDWLEYMLLHVQDPILYVIRKQHRHSPNHVIPLADYYIIAGIVYQAPDLASVLNSRLRQRVDMLLAELVRQFPLPVAPAAHNQEPVDPSSSDMTNGAIQGHEIKTEIKQENMKPPPEKKPRLTTINTGKYYFSIGPEVNETELQKVSINIKLSDSQGISPALFARSLLQNVYSDSSMVKKCFKDTTLIEDKELAYQVFMGTMNDNQYGPYADLVKQSIGLEYELRLERELRLLNITFSDENILRSRGYDKTPDFKLDVPIAVDGFIVNWVESKALFGDEENHSGYLKDQLMAYWNRFGPGLLIYWFGYLETLDSTPEVNKMFILRTSFPKKESITQYKMDLDLLKTQTNKTAVKGADNEEKVVYNLIEEAGNKGIWIRDIRVRSNLANTQLTKVLKSLESKKVIKAASKKKVYMLFNLEPDRSISGGAWYQDQDFESEFVDILNRQCLRFLQQRADKIKNNPRGPIVGRTQSYATGAEVHKYITDLGISNVTLDVEDVITILNTLVYDGKAESSMYPDGSKVFRAIESLLPPQDSCNISSDDVKRKANNGNDKVSSTKLITLGPEKSGKGVIKRIVLSFVVCDSRFKESLNVVKSVLLFTKTPVHFVIFTDDELRLKFNKTLSEWRISSDQQLDFELHKINFPAEYAEEWMNLFSKCAAQRLFIPKLIPHIDSMIYVDTDTLFLGPADELWDIFSEFNSSHISALAVENDNPNVSWYTRFAKHPFYGKYGLNSGVMLMNLTRMRDFGWVDYVTPIMLKWKLYIPWGDQALYRAVEEYKFGSDAKDALFAMERYLAEAPPSPCELLNSSRHFEARDVFAEVLERPVDLDFDAWVEFQYGEGVFVDVGGARGQRTRRLLAGLRLQLVAHGAPVHADERQRHPEHLEHPGRVKLKIADFFGMWKLAFQDKIDQGNRIEELLGDLATDDPVPYRLRNSAQQAYMDEYQLYLVNITQKKDLPVPPEYLSLLWYFFKPHMFSKSTRVIPMLEQWIPGCGVWLITGQDPPDTNKKLAPGKADAPLPHMTIFTEFGDLNLKQKITVHAADPMELQALLVLGGVGVVLVAVLLLMGLFSASGTSYEEAIAQQRRATTELLALAENKNKPKKNNKKAIKKLARKEKNKENNAAATGSEVDSDVPAESGVDEDIVPPVKPHVEFCPPIIVDVPRDTPPNVKIRKRGKDPKVKPILINKEDPSCISDPSTPPSPTGSVSNHFEEIHPKDEFELLQSSLAAEKELVPPLNAPQPSELTTDKLLKQALAAAPPAPAPAPAPAPSPPAVKNKKKKPEPNVLSLMGKSYLAYAHNFTQLVRVVREAALSRTEIQILTDALLNKHHDPLPQHSEWTEAAAAARVELHTQQARLQRVLDENQALQQDQLLLQSKLGAEEAQAQRIVQMEMHIQQLSESEVTLMAQVEAQAREAYLAQQQAAMLAQQQASAVRAAAGRRRARPRRRGPARAPRRAAAAGPPRRSRRLARQHASSTRSSWATPRAPAPTRTSARTTPSCSCRTASPVTLPQQPPAGPAARQQYAQQLGDAARARADADQRAHHAELQLQDRLAGNTPAAAAGWPGSTPAVRAAAGRRRARPRRRGPARAPRRAAAAGPPRRSRRLARQHASSTRSSWATPRAPAPTRTSARTTPSCSCRTASPVTLPQQPPAGPAARQQYAQQLGDAARARADADQRAHHAELQLQDRLAALTDLQNEIQRLTSRAQFAETNAEKLKEEAEEQLAALEAELAEAKLMKSAELAKVESVVESLRNALATEQRANSEQKETLARLQEQLSQYQDKNNELRTKNWKVMEALQSAEKALQKSGSALPAQDLSEAISKAQEAQYAEVANVLRLACPAAAPAAAAGRAWLLQFADNLKKEVSAAAPAPEPAPAPAPVPAAAPAADARLAELSAQNDQLQAHVDKYKRIIDETMQKKIDTLQAELQQKQAANHNHSFADSERLAEERLLTDMSEKYKVDVCNGPLQVGLEEK</sequence>
<organism evidence="1 2">
    <name type="scientific">Choristoneura fumiferana</name>
    <name type="common">Spruce budworm moth</name>
    <name type="synonym">Archips fumiferana</name>
    <dbReference type="NCBI Taxonomy" id="7141"/>
    <lineage>
        <taxon>Eukaryota</taxon>
        <taxon>Metazoa</taxon>
        <taxon>Ecdysozoa</taxon>
        <taxon>Arthropoda</taxon>
        <taxon>Hexapoda</taxon>
        <taxon>Insecta</taxon>
        <taxon>Pterygota</taxon>
        <taxon>Neoptera</taxon>
        <taxon>Endopterygota</taxon>
        <taxon>Lepidoptera</taxon>
        <taxon>Glossata</taxon>
        <taxon>Ditrysia</taxon>
        <taxon>Tortricoidea</taxon>
        <taxon>Tortricidae</taxon>
        <taxon>Tortricinae</taxon>
        <taxon>Choristoneura</taxon>
    </lineage>
</organism>
<keyword evidence="2" id="KW-1185">Reference proteome</keyword>
<accession>A0ACC0JLI2</accession>
<evidence type="ECO:0000313" key="2">
    <source>
        <dbReference type="Proteomes" id="UP001064048"/>
    </source>
</evidence>
<gene>
    <name evidence="1" type="ORF">MSG28_006888</name>
</gene>